<evidence type="ECO:0000313" key="1">
    <source>
        <dbReference type="EMBL" id="HIT49394.1"/>
    </source>
</evidence>
<comment type="caution">
    <text evidence="1">The sequence shown here is derived from an EMBL/GenBank/DDBJ whole genome shotgun (WGS) entry which is preliminary data.</text>
</comment>
<name>A0A9D1GQM2_9MOLU</name>
<dbReference type="Proteomes" id="UP000886758">
    <property type="component" value="Unassembled WGS sequence"/>
</dbReference>
<reference evidence="1" key="1">
    <citation type="submission" date="2020-10" db="EMBL/GenBank/DDBJ databases">
        <authorList>
            <person name="Gilroy R."/>
        </authorList>
    </citation>
    <scope>NUCLEOTIDE SEQUENCE</scope>
    <source>
        <strain evidence="1">ChiW17-6978</strain>
    </source>
</reference>
<dbReference type="EMBL" id="DVLF01000001">
    <property type="protein sequence ID" value="HIT49394.1"/>
    <property type="molecule type" value="Genomic_DNA"/>
</dbReference>
<proteinExistence type="predicted"/>
<organism evidence="1 2">
    <name type="scientific">Candidatus Pelethenecus faecipullorum</name>
    <dbReference type="NCBI Taxonomy" id="2840900"/>
    <lineage>
        <taxon>Bacteria</taxon>
        <taxon>Bacillati</taxon>
        <taxon>Mycoplasmatota</taxon>
        <taxon>Mollicutes</taxon>
        <taxon>Candidatus Pelethenecus</taxon>
    </lineage>
</organism>
<gene>
    <name evidence="1" type="ORF">IAD46_00030</name>
</gene>
<reference evidence="1" key="2">
    <citation type="journal article" date="2021" name="PeerJ">
        <title>Extensive microbial diversity within the chicken gut microbiome revealed by metagenomics and culture.</title>
        <authorList>
            <person name="Gilroy R."/>
            <person name="Ravi A."/>
            <person name="Getino M."/>
            <person name="Pursley I."/>
            <person name="Horton D.L."/>
            <person name="Alikhan N.F."/>
            <person name="Baker D."/>
            <person name="Gharbi K."/>
            <person name="Hall N."/>
            <person name="Watson M."/>
            <person name="Adriaenssens E.M."/>
            <person name="Foster-Nyarko E."/>
            <person name="Jarju S."/>
            <person name="Secka A."/>
            <person name="Antonio M."/>
            <person name="Oren A."/>
            <person name="Chaudhuri R.R."/>
            <person name="La Ragione R."/>
            <person name="Hildebrand F."/>
            <person name="Pallen M.J."/>
        </authorList>
    </citation>
    <scope>NUCLEOTIDE SEQUENCE</scope>
    <source>
        <strain evidence="1">ChiW17-6978</strain>
    </source>
</reference>
<sequence>MKTNFEALKELKDYEAAQILHLLFLHVTSIMEAQRADGLDAIDQLENEFEIITSWLNHPFEENKGFKFYIFQMPAITRSDYLKQFEYLAGSNSDYGKYFNDAKESDNEEDYVVKRLLNNAMLLLFRK</sequence>
<evidence type="ECO:0000313" key="2">
    <source>
        <dbReference type="Proteomes" id="UP000886758"/>
    </source>
</evidence>
<accession>A0A9D1GQM2</accession>
<dbReference type="AlphaFoldDB" id="A0A9D1GQM2"/>
<protein>
    <submittedName>
        <fullName evidence="1">Uncharacterized protein</fullName>
    </submittedName>
</protein>